<comment type="subcellular location">
    <subcellularLocation>
        <location evidence="4">Cytoplasm</location>
        <location evidence="4">Cytoskeleton</location>
        <location evidence="4">Cilium axoneme</location>
    </subcellularLocation>
</comment>
<dbReference type="Pfam" id="PF03148">
    <property type="entry name" value="Tektin"/>
    <property type="match status" value="1"/>
</dbReference>
<evidence type="ECO:0000313" key="5">
    <source>
        <dbReference type="EnsemblMetazoa" id="SMAR013151-PA"/>
    </source>
</evidence>
<keyword evidence="3" id="KW-0175">Coiled coil</keyword>
<organism evidence="5 6">
    <name type="scientific">Strigamia maritima</name>
    <name type="common">European centipede</name>
    <name type="synonym">Geophilus maritimus</name>
    <dbReference type="NCBI Taxonomy" id="126957"/>
    <lineage>
        <taxon>Eukaryota</taxon>
        <taxon>Metazoa</taxon>
        <taxon>Ecdysozoa</taxon>
        <taxon>Arthropoda</taxon>
        <taxon>Myriapoda</taxon>
        <taxon>Chilopoda</taxon>
        <taxon>Pleurostigmophora</taxon>
        <taxon>Geophilomorpha</taxon>
        <taxon>Linotaeniidae</taxon>
        <taxon>Strigamia</taxon>
    </lineage>
</organism>
<dbReference type="PhylomeDB" id="T1JH22"/>
<evidence type="ECO:0000256" key="3">
    <source>
        <dbReference type="ARBA" id="ARBA00023054"/>
    </source>
</evidence>
<keyword evidence="4" id="KW-0282">Flagellum</keyword>
<dbReference type="PANTHER" id="PTHR19960">
    <property type="entry name" value="TEKTIN"/>
    <property type="match status" value="1"/>
</dbReference>
<keyword evidence="4" id="KW-0969">Cilium</keyword>
<keyword evidence="4" id="KW-0966">Cell projection</keyword>
<dbReference type="InterPro" id="IPR048256">
    <property type="entry name" value="Tektin-like"/>
</dbReference>
<dbReference type="GO" id="GO:0060294">
    <property type="term" value="P:cilium movement involved in cell motility"/>
    <property type="evidence" value="ECO:0007669"/>
    <property type="project" value="UniProtKB-UniRule"/>
</dbReference>
<dbReference type="EMBL" id="AFFK01024047">
    <property type="status" value="NOT_ANNOTATED_CDS"/>
    <property type="molecule type" value="Genomic_DNA"/>
</dbReference>
<evidence type="ECO:0000313" key="6">
    <source>
        <dbReference type="Proteomes" id="UP000014500"/>
    </source>
</evidence>
<reference evidence="5" key="2">
    <citation type="submission" date="2015-02" db="UniProtKB">
        <authorList>
            <consortium name="EnsemblMetazoa"/>
        </authorList>
    </citation>
    <scope>IDENTIFICATION</scope>
</reference>
<dbReference type="InterPro" id="IPR000435">
    <property type="entry name" value="Tektins"/>
</dbReference>
<name>T1JH22_STRMM</name>
<dbReference type="AlphaFoldDB" id="T1JH22"/>
<dbReference type="GO" id="GO:0060271">
    <property type="term" value="P:cilium assembly"/>
    <property type="evidence" value="ECO:0007669"/>
    <property type="project" value="UniProtKB-UniRule"/>
</dbReference>
<dbReference type="Proteomes" id="UP000014500">
    <property type="component" value="Unassembled WGS sequence"/>
</dbReference>
<sequence length="456" mass="53565">MTEVCSSSRCNAMQVNEQEEHKPDVIDALYPAPSTTTGKLAVLQTPMPSQGYYPGSYEYKYSAPKWHRVMNNIYQNAIDVRNQAENQRTETNWITTKLIEQTDRNQADATHILRERFQDVIYWKNELQRTIEDVTKQLDLLGTQRDRLDKLLRTTEIPAQINLECSHARDRRQLPDRVDDIVDQSLHRELILIRKIQEFLRKTIAETDDQIRRLRGMKEECEFDWGDKWEAANIDDRNCKLTNNSKDIIMRHGAAVSLPGMSSAEQWATYTRDLINRTETNRAHAVRYYAILDGIIADTSRELRDTADNVDTALDERISEMEEALQKVEHHRDRILTEISQTEKMTSDVKYTLNQLENPLKVNFTRMDNRKYRNGIERCRDFAHTRLLDEHQDLLNTTETMLSRFATSRNQLDTLERTRLDLEKEISVKYKSLFIDRNKCKFARSKYPSYSTLLGY</sequence>
<comment type="similarity">
    <text evidence="1 4">Belongs to the tektin family.</text>
</comment>
<evidence type="ECO:0000256" key="2">
    <source>
        <dbReference type="ARBA" id="ARBA00022490"/>
    </source>
</evidence>
<keyword evidence="2" id="KW-0963">Cytoplasm</keyword>
<dbReference type="PRINTS" id="PR00511">
    <property type="entry name" value="TEKTIN"/>
</dbReference>
<keyword evidence="6" id="KW-1185">Reference proteome</keyword>
<dbReference type="eggNOG" id="KOG2685">
    <property type="taxonomic scope" value="Eukaryota"/>
</dbReference>
<dbReference type="EnsemblMetazoa" id="SMAR013151-RA">
    <property type="protein sequence ID" value="SMAR013151-PA"/>
    <property type="gene ID" value="SMAR013151"/>
</dbReference>
<evidence type="ECO:0000256" key="1">
    <source>
        <dbReference type="ARBA" id="ARBA00007209"/>
    </source>
</evidence>
<dbReference type="GO" id="GO:0005930">
    <property type="term" value="C:axoneme"/>
    <property type="evidence" value="ECO:0007669"/>
    <property type="project" value="UniProtKB-SubCell"/>
</dbReference>
<dbReference type="GO" id="GO:0005634">
    <property type="term" value="C:nucleus"/>
    <property type="evidence" value="ECO:0007669"/>
    <property type="project" value="TreeGrafter"/>
</dbReference>
<reference evidence="6" key="1">
    <citation type="submission" date="2011-05" db="EMBL/GenBank/DDBJ databases">
        <authorList>
            <person name="Richards S.R."/>
            <person name="Qu J."/>
            <person name="Jiang H."/>
            <person name="Jhangiani S.N."/>
            <person name="Agravi P."/>
            <person name="Goodspeed R."/>
            <person name="Gross S."/>
            <person name="Mandapat C."/>
            <person name="Jackson L."/>
            <person name="Mathew T."/>
            <person name="Pu L."/>
            <person name="Thornton R."/>
            <person name="Saada N."/>
            <person name="Wilczek-Boney K.B."/>
            <person name="Lee S."/>
            <person name="Kovar C."/>
            <person name="Wu Y."/>
            <person name="Scherer S.E."/>
            <person name="Worley K.C."/>
            <person name="Muzny D.M."/>
            <person name="Gibbs R."/>
        </authorList>
    </citation>
    <scope>NUCLEOTIDE SEQUENCE</scope>
    <source>
        <strain evidence="6">Brora</strain>
    </source>
</reference>
<evidence type="ECO:0000256" key="4">
    <source>
        <dbReference type="RuleBase" id="RU367040"/>
    </source>
</evidence>
<dbReference type="GO" id="GO:0015630">
    <property type="term" value="C:microtubule cytoskeleton"/>
    <property type="evidence" value="ECO:0007669"/>
    <property type="project" value="UniProtKB-UniRule"/>
</dbReference>
<proteinExistence type="inferred from homology"/>
<dbReference type="PANTHER" id="PTHR19960:SF12">
    <property type="entry name" value="TEKTIN-4"/>
    <property type="match status" value="1"/>
</dbReference>
<dbReference type="HOGENOM" id="CLU_033588_2_1_1"/>
<accession>T1JH22</accession>
<protein>
    <recommendedName>
        <fullName evidence="4">Tektin</fullName>
    </recommendedName>
</protein>
<dbReference type="OMA" id="RNLEDTH"/>
<dbReference type="STRING" id="126957.T1JH22"/>